<proteinExistence type="predicted"/>
<comment type="caution">
    <text evidence="1">The sequence shown here is derived from an EMBL/GenBank/DDBJ whole genome shotgun (WGS) entry which is preliminary data.</text>
</comment>
<sequence>MMRTGHVPERSDDAKGKTTSFVSFEENRKIVRMGREDWDWLEVWNLWERIGTL</sequence>
<name>A0ABD1MHS3_9FABA</name>
<gene>
    <name evidence="1" type="ORF">Fmac_016562</name>
</gene>
<dbReference type="Proteomes" id="UP001603857">
    <property type="component" value="Unassembled WGS sequence"/>
</dbReference>
<evidence type="ECO:0000313" key="1">
    <source>
        <dbReference type="EMBL" id="KAL2335349.1"/>
    </source>
</evidence>
<dbReference type="EMBL" id="JBGMDY010000005">
    <property type="protein sequence ID" value="KAL2335349.1"/>
    <property type="molecule type" value="Genomic_DNA"/>
</dbReference>
<protein>
    <submittedName>
        <fullName evidence="1">Uncharacterized protein</fullName>
    </submittedName>
</protein>
<evidence type="ECO:0000313" key="2">
    <source>
        <dbReference type="Proteomes" id="UP001603857"/>
    </source>
</evidence>
<accession>A0ABD1MHS3</accession>
<reference evidence="1 2" key="1">
    <citation type="submission" date="2024-08" db="EMBL/GenBank/DDBJ databases">
        <title>Insights into the chromosomal genome structure of Flemingia macrophylla.</title>
        <authorList>
            <person name="Ding Y."/>
            <person name="Zhao Y."/>
            <person name="Bi W."/>
            <person name="Wu M."/>
            <person name="Zhao G."/>
            <person name="Gong Y."/>
            <person name="Li W."/>
            <person name="Zhang P."/>
        </authorList>
    </citation>
    <scope>NUCLEOTIDE SEQUENCE [LARGE SCALE GENOMIC DNA]</scope>
    <source>
        <strain evidence="1">DYQJB</strain>
        <tissue evidence="1">Leaf</tissue>
    </source>
</reference>
<organism evidence="1 2">
    <name type="scientific">Flemingia macrophylla</name>
    <dbReference type="NCBI Taxonomy" id="520843"/>
    <lineage>
        <taxon>Eukaryota</taxon>
        <taxon>Viridiplantae</taxon>
        <taxon>Streptophyta</taxon>
        <taxon>Embryophyta</taxon>
        <taxon>Tracheophyta</taxon>
        <taxon>Spermatophyta</taxon>
        <taxon>Magnoliopsida</taxon>
        <taxon>eudicotyledons</taxon>
        <taxon>Gunneridae</taxon>
        <taxon>Pentapetalae</taxon>
        <taxon>rosids</taxon>
        <taxon>fabids</taxon>
        <taxon>Fabales</taxon>
        <taxon>Fabaceae</taxon>
        <taxon>Papilionoideae</taxon>
        <taxon>50 kb inversion clade</taxon>
        <taxon>NPAAA clade</taxon>
        <taxon>indigoferoid/millettioid clade</taxon>
        <taxon>Phaseoleae</taxon>
        <taxon>Flemingia</taxon>
    </lineage>
</organism>
<keyword evidence="2" id="KW-1185">Reference proteome</keyword>
<dbReference type="AlphaFoldDB" id="A0ABD1MHS3"/>